<proteinExistence type="predicted"/>
<dbReference type="Proteomes" id="UP000681720">
    <property type="component" value="Unassembled WGS sequence"/>
</dbReference>
<gene>
    <name evidence="1" type="ORF">BYL167_LOCUS28579</name>
    <name evidence="2" type="ORF">GIL414_LOCUS32606</name>
</gene>
<dbReference type="EMBL" id="CAJOBJ010069801">
    <property type="protein sequence ID" value="CAF4455094.1"/>
    <property type="molecule type" value="Genomic_DNA"/>
</dbReference>
<name>A0A8S2UBU4_9BILA</name>
<accession>A0A8S2UBU4</accession>
<dbReference type="EMBL" id="CAJOBH010040941">
    <property type="protein sequence ID" value="CAF4328364.1"/>
    <property type="molecule type" value="Genomic_DNA"/>
</dbReference>
<organism evidence="1 3">
    <name type="scientific">Rotaria magnacalcarata</name>
    <dbReference type="NCBI Taxonomy" id="392030"/>
    <lineage>
        <taxon>Eukaryota</taxon>
        <taxon>Metazoa</taxon>
        <taxon>Spiralia</taxon>
        <taxon>Gnathifera</taxon>
        <taxon>Rotifera</taxon>
        <taxon>Eurotatoria</taxon>
        <taxon>Bdelloidea</taxon>
        <taxon>Philodinida</taxon>
        <taxon>Philodinidae</taxon>
        <taxon>Rotaria</taxon>
    </lineage>
</organism>
<sequence length="34" mass="3754">ILPPIQSSESQRLLRALSSLMSRTQIPCSCLSHT</sequence>
<reference evidence="1" key="1">
    <citation type="submission" date="2021-02" db="EMBL/GenBank/DDBJ databases">
        <authorList>
            <person name="Nowell W R."/>
        </authorList>
    </citation>
    <scope>NUCLEOTIDE SEQUENCE</scope>
</reference>
<evidence type="ECO:0000313" key="2">
    <source>
        <dbReference type="EMBL" id="CAF4455094.1"/>
    </source>
</evidence>
<dbReference type="AlphaFoldDB" id="A0A8S2UBU4"/>
<evidence type="ECO:0000313" key="1">
    <source>
        <dbReference type="EMBL" id="CAF4328364.1"/>
    </source>
</evidence>
<protein>
    <submittedName>
        <fullName evidence="1">Uncharacterized protein</fullName>
    </submittedName>
</protein>
<feature type="non-terminal residue" evidence="1">
    <location>
        <position position="1"/>
    </location>
</feature>
<dbReference type="Proteomes" id="UP000681967">
    <property type="component" value="Unassembled WGS sequence"/>
</dbReference>
<evidence type="ECO:0000313" key="3">
    <source>
        <dbReference type="Proteomes" id="UP000681967"/>
    </source>
</evidence>
<comment type="caution">
    <text evidence="1">The sequence shown here is derived from an EMBL/GenBank/DDBJ whole genome shotgun (WGS) entry which is preliminary data.</text>
</comment>